<dbReference type="Gene3D" id="1.10.287.110">
    <property type="entry name" value="DnaJ domain"/>
    <property type="match status" value="1"/>
</dbReference>
<name>A0A9P4YE52_CRYP1</name>
<feature type="non-terminal residue" evidence="2">
    <location>
        <position position="73"/>
    </location>
</feature>
<dbReference type="SMART" id="SM00271">
    <property type="entry name" value="DnaJ"/>
    <property type="match status" value="1"/>
</dbReference>
<dbReference type="InterPro" id="IPR050817">
    <property type="entry name" value="DjlA_DnaK_co-chaperone"/>
</dbReference>
<dbReference type="InterPro" id="IPR036869">
    <property type="entry name" value="J_dom_sf"/>
</dbReference>
<dbReference type="EMBL" id="MU032344">
    <property type="protein sequence ID" value="KAF3771194.1"/>
    <property type="molecule type" value="Genomic_DNA"/>
</dbReference>
<dbReference type="GeneID" id="63833402"/>
<dbReference type="PROSITE" id="PS50076">
    <property type="entry name" value="DNAJ_2"/>
    <property type="match status" value="1"/>
</dbReference>
<gene>
    <name evidence="2" type="ORF">M406DRAFT_244670</name>
</gene>
<dbReference type="AlphaFoldDB" id="A0A9P4YE52"/>
<keyword evidence="2" id="KW-0346">Stress response</keyword>
<keyword evidence="3" id="KW-1185">Reference proteome</keyword>
<evidence type="ECO:0000313" key="2">
    <source>
        <dbReference type="EMBL" id="KAF3771194.1"/>
    </source>
</evidence>
<protein>
    <submittedName>
        <fullName evidence="2">Heat shock protein DnaJ</fullName>
    </submittedName>
</protein>
<dbReference type="OrthoDB" id="10250354at2759"/>
<dbReference type="PRINTS" id="PR00625">
    <property type="entry name" value="JDOMAIN"/>
</dbReference>
<dbReference type="SUPFAM" id="SSF46565">
    <property type="entry name" value="Chaperone J-domain"/>
    <property type="match status" value="1"/>
</dbReference>
<feature type="domain" description="J" evidence="1">
    <location>
        <begin position="8"/>
        <end position="73"/>
    </location>
</feature>
<dbReference type="RefSeq" id="XP_040782155.1">
    <property type="nucleotide sequence ID" value="XM_040916273.1"/>
</dbReference>
<organism evidence="2 3">
    <name type="scientific">Cryphonectria parasitica (strain ATCC 38755 / EP155)</name>
    <dbReference type="NCBI Taxonomy" id="660469"/>
    <lineage>
        <taxon>Eukaryota</taxon>
        <taxon>Fungi</taxon>
        <taxon>Dikarya</taxon>
        <taxon>Ascomycota</taxon>
        <taxon>Pezizomycotina</taxon>
        <taxon>Sordariomycetes</taxon>
        <taxon>Sordariomycetidae</taxon>
        <taxon>Diaporthales</taxon>
        <taxon>Cryphonectriaceae</taxon>
        <taxon>Cryphonectria-Endothia species complex</taxon>
        <taxon>Cryphonectria</taxon>
    </lineage>
</organism>
<sequence length="73" mass="8325">MATPSTLDPYKTLGVEAGADAAAIKKAYRKLVLTCHPDKVTDESLREEKQEEFHRIQQAYETIGEPDKREQYD</sequence>
<evidence type="ECO:0000259" key="1">
    <source>
        <dbReference type="PROSITE" id="PS50076"/>
    </source>
</evidence>
<proteinExistence type="predicted"/>
<comment type="caution">
    <text evidence="2">The sequence shown here is derived from an EMBL/GenBank/DDBJ whole genome shotgun (WGS) entry which is preliminary data.</text>
</comment>
<dbReference type="PANTHER" id="PTHR24074">
    <property type="entry name" value="CO-CHAPERONE PROTEIN DJLA"/>
    <property type="match status" value="1"/>
</dbReference>
<dbReference type="CDD" id="cd06257">
    <property type="entry name" value="DnaJ"/>
    <property type="match status" value="1"/>
</dbReference>
<reference evidence="2" key="1">
    <citation type="journal article" date="2020" name="Phytopathology">
        <title>Genome sequence of the chestnut blight fungus Cryphonectria parasitica EP155: A fundamental resource for an archetypical invasive plant pathogen.</title>
        <authorList>
            <person name="Crouch J.A."/>
            <person name="Dawe A."/>
            <person name="Aerts A."/>
            <person name="Barry K."/>
            <person name="Churchill A.C.L."/>
            <person name="Grimwood J."/>
            <person name="Hillman B."/>
            <person name="Milgroom M.G."/>
            <person name="Pangilinan J."/>
            <person name="Smith M."/>
            <person name="Salamov A."/>
            <person name="Schmutz J."/>
            <person name="Yadav J."/>
            <person name="Grigoriev I.V."/>
            <person name="Nuss D."/>
        </authorList>
    </citation>
    <scope>NUCLEOTIDE SEQUENCE</scope>
    <source>
        <strain evidence="2">EP155</strain>
    </source>
</reference>
<evidence type="ECO:0000313" key="3">
    <source>
        <dbReference type="Proteomes" id="UP000803844"/>
    </source>
</evidence>
<dbReference type="Pfam" id="PF00226">
    <property type="entry name" value="DnaJ"/>
    <property type="match status" value="1"/>
</dbReference>
<dbReference type="InterPro" id="IPR001623">
    <property type="entry name" value="DnaJ_domain"/>
</dbReference>
<dbReference type="Proteomes" id="UP000803844">
    <property type="component" value="Unassembled WGS sequence"/>
</dbReference>
<accession>A0A9P4YE52</accession>